<keyword evidence="1" id="KW-0067">ATP-binding</keyword>
<reference evidence="1 2" key="1">
    <citation type="journal article" date="2014" name="Int. J. Syst. Evol. Microbiol.">
        <title>Complete genome sequence of Corynebacterium casei LMG S-19264T (=DSM 44701T), isolated from a smear-ripened cheese.</title>
        <authorList>
            <consortium name="US DOE Joint Genome Institute (JGI-PGF)"/>
            <person name="Walter F."/>
            <person name="Albersmeier A."/>
            <person name="Kalinowski J."/>
            <person name="Ruckert C."/>
        </authorList>
    </citation>
    <scope>NUCLEOTIDE SEQUENCE [LARGE SCALE GENOMIC DNA]</scope>
    <source>
        <strain evidence="1 2">NBRC 110095</strain>
    </source>
</reference>
<evidence type="ECO:0000313" key="1">
    <source>
        <dbReference type="EMBL" id="GLS27765.1"/>
    </source>
</evidence>
<dbReference type="EMBL" id="BSPD01000087">
    <property type="protein sequence ID" value="GLS27765.1"/>
    <property type="molecule type" value="Genomic_DNA"/>
</dbReference>
<keyword evidence="1" id="KW-0547">Nucleotide-binding</keyword>
<dbReference type="AlphaFoldDB" id="A0AA37T6D6"/>
<comment type="caution">
    <text evidence="1">The sequence shown here is derived from an EMBL/GenBank/DDBJ whole genome shotgun (WGS) entry which is preliminary data.</text>
</comment>
<protein>
    <submittedName>
        <fullName evidence="1">ATP-binding protein</fullName>
    </submittedName>
</protein>
<accession>A0AA37T6D6</accession>
<proteinExistence type="predicted"/>
<dbReference type="GO" id="GO:0005524">
    <property type="term" value="F:ATP binding"/>
    <property type="evidence" value="ECO:0007669"/>
    <property type="project" value="UniProtKB-KW"/>
</dbReference>
<name>A0AA37T6D6_9GAMM</name>
<keyword evidence="2" id="KW-1185">Reference proteome</keyword>
<evidence type="ECO:0000313" key="2">
    <source>
        <dbReference type="Proteomes" id="UP001156870"/>
    </source>
</evidence>
<gene>
    <name evidence="1" type="ORF">GCM10007877_34840</name>
</gene>
<dbReference type="Proteomes" id="UP001156870">
    <property type="component" value="Unassembled WGS sequence"/>
</dbReference>
<dbReference type="RefSeq" id="WP_232593510.1">
    <property type="nucleotide sequence ID" value="NZ_BSPD01000087.1"/>
</dbReference>
<organism evidence="1 2">
    <name type="scientific">Marinibactrum halimedae</name>
    <dbReference type="NCBI Taxonomy" id="1444977"/>
    <lineage>
        <taxon>Bacteria</taxon>
        <taxon>Pseudomonadati</taxon>
        <taxon>Pseudomonadota</taxon>
        <taxon>Gammaproteobacteria</taxon>
        <taxon>Cellvibrionales</taxon>
        <taxon>Cellvibrionaceae</taxon>
        <taxon>Marinibactrum</taxon>
    </lineage>
</organism>
<sequence>MGIPVMVIGESGTGKSTSCRNLDPDKTLIVQTVSKPLPFRSSNWRPFSRQTNTGSIIVTDNWESLVRVCDAAQSIGKTTVIFDDFQYLLANEFMRRSGERGFDKFTEIGVHAWEVMRAAQNTQCDTRFYFLQHTATGDDGITRAKTIGKLLDDKITVEGLFTLVMKTVKTDQGYFFSTQNSGHDTVKTPMGLFEQERIDNDLNAVDKAICEYYGLENKGAIAA</sequence>